<protein>
    <submittedName>
        <fullName evidence="1">Uncharacterized protein</fullName>
    </submittedName>
</protein>
<reference evidence="1" key="1">
    <citation type="submission" date="2022-08" db="EMBL/GenBank/DDBJ databases">
        <title>Genome Sequence of Lecanicillium fungicola.</title>
        <authorList>
            <person name="Buettner E."/>
        </authorList>
    </citation>
    <scope>NUCLEOTIDE SEQUENCE</scope>
    <source>
        <strain evidence="1">Babe33</strain>
    </source>
</reference>
<keyword evidence="2" id="KW-1185">Reference proteome</keyword>
<gene>
    <name evidence="1" type="ORF">NQ176_g6609</name>
</gene>
<dbReference type="Proteomes" id="UP001143910">
    <property type="component" value="Unassembled WGS sequence"/>
</dbReference>
<organism evidence="1 2">
    <name type="scientific">Zarea fungicola</name>
    <dbReference type="NCBI Taxonomy" id="93591"/>
    <lineage>
        <taxon>Eukaryota</taxon>
        <taxon>Fungi</taxon>
        <taxon>Dikarya</taxon>
        <taxon>Ascomycota</taxon>
        <taxon>Pezizomycotina</taxon>
        <taxon>Sordariomycetes</taxon>
        <taxon>Hypocreomycetidae</taxon>
        <taxon>Hypocreales</taxon>
        <taxon>Cordycipitaceae</taxon>
        <taxon>Zarea</taxon>
    </lineage>
</organism>
<dbReference type="EMBL" id="JANJQO010000974">
    <property type="protein sequence ID" value="KAJ2973440.1"/>
    <property type="molecule type" value="Genomic_DNA"/>
</dbReference>
<evidence type="ECO:0000313" key="2">
    <source>
        <dbReference type="Proteomes" id="UP001143910"/>
    </source>
</evidence>
<comment type="caution">
    <text evidence="1">The sequence shown here is derived from an EMBL/GenBank/DDBJ whole genome shotgun (WGS) entry which is preliminary data.</text>
</comment>
<name>A0ACC1N2C8_9HYPO</name>
<proteinExistence type="predicted"/>
<evidence type="ECO:0000313" key="1">
    <source>
        <dbReference type="EMBL" id="KAJ2973440.1"/>
    </source>
</evidence>
<accession>A0ACC1N2C8</accession>
<sequence length="733" mass="80617">MSQVTPQKGGPTDKERKYDRQLRLWAASGQAALESSNILLVNSGSGTVGVETLKNLVLPGIGQFTIADDAVVEDADLGVNFFLDETSRGKSRAQCTTECLLELNPEVSGEWYPKSPGTLDLPAILSGATPYTIILYTLPQAAETLEIIEEYGREHAIPLVAIRSVGFYGYFRITLPSVFPVVETHPDETATADLRLLSPWPELSQFAHEMTKDIDKLDNHLHGHLPLVVIILHYLDIWKQSHDNALPSSYSDKTAFRQVISAAMRTDNPEGSEENFEEAIAAVMKHVTIQSLPGSLREVFEYDNSRKTASSFWIIAEATAQFYDRNGRLPVTGGLPDMKAQSDVYIQLQNIYKAKARQDASDVLRTAQSLAGGVPINTADVEQFCKNARFIKLINSSQDSPKIQDVVAHELSQDEIAAIAGPEMQSSLIPLYLALSVAPHTLAPSALELQQAIYSQAPALQGHERTKQITEEVARSAGGEMHNISAVLGGMVAQEVIKVVTKQYIPVDNTSCDTRLAGPDDAVISNLKPSEAYKTSILSGLSPSIIMECAGRALSFWAYQTTQNIYYQQYLYKTLTEKFSAINSRLEQTVNEANLQIETLQRKINILVTENKNSLKKNEELSNAYKEKNRQLLQTQELHDKLRHRVEIGHIQRAASDAIDSRFQEPSIHCVNQQAQQTYDRSNPQQGNVTDMLASGVAIDHERVSEGGIRGGVIDHGNGTGSWGRGGSATGSM</sequence>